<evidence type="ECO:0000313" key="3">
    <source>
        <dbReference type="EMBL" id="CAF1557254.1"/>
    </source>
</evidence>
<reference evidence="3" key="1">
    <citation type="submission" date="2021-02" db="EMBL/GenBank/DDBJ databases">
        <authorList>
            <person name="Nowell W R."/>
        </authorList>
    </citation>
    <scope>NUCLEOTIDE SEQUENCE</scope>
</reference>
<dbReference type="OrthoDB" id="2339771at2759"/>
<proteinExistence type="predicted"/>
<accession>A0A815XGF9</accession>
<protein>
    <recommendedName>
        <fullName evidence="1">LIN-9 C-terminal domain-containing protein</fullName>
    </recommendedName>
</protein>
<dbReference type="Proteomes" id="UP000663823">
    <property type="component" value="Unassembled WGS sequence"/>
</dbReference>
<evidence type="ECO:0000259" key="1">
    <source>
        <dbReference type="Pfam" id="PF19438"/>
    </source>
</evidence>
<dbReference type="EMBL" id="CAJNOU010011432">
    <property type="protein sequence ID" value="CAF1557254.1"/>
    <property type="molecule type" value="Genomic_DNA"/>
</dbReference>
<gene>
    <name evidence="5" type="ORF">JBS370_LOCUS39743</name>
    <name evidence="4" type="ORF">OTI717_LOCUS39099</name>
    <name evidence="2" type="ORF">RFH988_LOCUS38689</name>
    <name evidence="3" type="ORF">SEV965_LOCUS38990</name>
</gene>
<feature type="domain" description="LIN-9 C-terminal" evidence="1">
    <location>
        <begin position="1"/>
        <end position="58"/>
    </location>
</feature>
<evidence type="ECO:0000313" key="4">
    <source>
        <dbReference type="EMBL" id="CAF4213898.1"/>
    </source>
</evidence>
<dbReference type="EMBL" id="CAJOBD010029992">
    <property type="protein sequence ID" value="CAF4280671.1"/>
    <property type="molecule type" value="Genomic_DNA"/>
</dbReference>
<dbReference type="Proteomes" id="UP000663882">
    <property type="component" value="Unassembled WGS sequence"/>
</dbReference>
<comment type="caution">
    <text evidence="3">The sequence shown here is derived from an EMBL/GenBank/DDBJ whole genome shotgun (WGS) entry which is preliminary data.</text>
</comment>
<evidence type="ECO:0000313" key="2">
    <source>
        <dbReference type="EMBL" id="CAF1498843.1"/>
    </source>
</evidence>
<sequence length="68" mass="7974">MNDQAAFEISRQIPLSDAFRRDYAHLVQWLAKLNEYLAKFIQEINNICRNIVTDEQFVTGNEARESID</sequence>
<name>A0A815XGF9_9BILA</name>
<evidence type="ECO:0000313" key="6">
    <source>
        <dbReference type="Proteomes" id="UP000663889"/>
    </source>
</evidence>
<dbReference type="InterPro" id="IPR045831">
    <property type="entry name" value="LIN9_C"/>
</dbReference>
<dbReference type="Pfam" id="PF19438">
    <property type="entry name" value="LIN9_C"/>
    <property type="match status" value="1"/>
</dbReference>
<dbReference type="Proteomes" id="UP000663836">
    <property type="component" value="Unassembled WGS sequence"/>
</dbReference>
<organism evidence="3 6">
    <name type="scientific">Rotaria sordida</name>
    <dbReference type="NCBI Taxonomy" id="392033"/>
    <lineage>
        <taxon>Eukaryota</taxon>
        <taxon>Metazoa</taxon>
        <taxon>Spiralia</taxon>
        <taxon>Gnathifera</taxon>
        <taxon>Rotifera</taxon>
        <taxon>Eurotatoria</taxon>
        <taxon>Bdelloidea</taxon>
        <taxon>Philodinida</taxon>
        <taxon>Philodinidae</taxon>
        <taxon>Rotaria</taxon>
    </lineage>
</organism>
<dbReference type="EMBL" id="CAJNOO010010498">
    <property type="protein sequence ID" value="CAF1498843.1"/>
    <property type="molecule type" value="Genomic_DNA"/>
</dbReference>
<evidence type="ECO:0000313" key="5">
    <source>
        <dbReference type="EMBL" id="CAF4280671.1"/>
    </source>
</evidence>
<dbReference type="EMBL" id="CAJOAX010023707">
    <property type="protein sequence ID" value="CAF4213898.1"/>
    <property type="molecule type" value="Genomic_DNA"/>
</dbReference>
<dbReference type="Proteomes" id="UP000663889">
    <property type="component" value="Unassembled WGS sequence"/>
</dbReference>
<dbReference type="AlphaFoldDB" id="A0A815XGF9"/>